<dbReference type="Proteomes" id="UP001526076">
    <property type="component" value="Unassembled WGS sequence"/>
</dbReference>
<feature type="non-terminal residue" evidence="2">
    <location>
        <position position="80"/>
    </location>
</feature>
<feature type="region of interest" description="Disordered" evidence="1">
    <location>
        <begin position="1"/>
        <end position="80"/>
    </location>
</feature>
<sequence>DEPDPRAADHRTRARATGVPRSQRAASGEHARQDSARNNHVPRSRGRRPADTATVRGPTPHDASRDRPDRTTVGDARPAG</sequence>
<feature type="compositionally biased region" description="Basic and acidic residues" evidence="1">
    <location>
        <begin position="62"/>
        <end position="72"/>
    </location>
</feature>
<gene>
    <name evidence="2" type="ORF">OJ597_13285</name>
</gene>
<evidence type="ECO:0000313" key="2">
    <source>
        <dbReference type="EMBL" id="MCW1043345.1"/>
    </source>
</evidence>
<proteinExistence type="predicted"/>
<dbReference type="EMBL" id="JAPAHU010000432">
    <property type="protein sequence ID" value="MCW1043345.1"/>
    <property type="molecule type" value="Genomic_DNA"/>
</dbReference>
<keyword evidence="3" id="KW-1185">Reference proteome</keyword>
<protein>
    <submittedName>
        <fullName evidence="2">Uncharacterized protein</fullName>
    </submittedName>
</protein>
<feature type="compositionally biased region" description="Basic and acidic residues" evidence="1">
    <location>
        <begin position="1"/>
        <end position="11"/>
    </location>
</feature>
<evidence type="ECO:0000256" key="1">
    <source>
        <dbReference type="SAM" id="MobiDB-lite"/>
    </source>
</evidence>
<name>A0ABT3ED52_STRAP</name>
<accession>A0ABT3ED52</accession>
<feature type="compositionally biased region" description="Basic and acidic residues" evidence="1">
    <location>
        <begin position="27"/>
        <end position="37"/>
    </location>
</feature>
<comment type="caution">
    <text evidence="2">The sequence shown here is derived from an EMBL/GenBank/DDBJ whole genome shotgun (WGS) entry which is preliminary data.</text>
</comment>
<evidence type="ECO:0000313" key="3">
    <source>
        <dbReference type="Proteomes" id="UP001526076"/>
    </source>
</evidence>
<organism evidence="2 3">
    <name type="scientific">Streptococcus anginosus</name>
    <dbReference type="NCBI Taxonomy" id="1328"/>
    <lineage>
        <taxon>Bacteria</taxon>
        <taxon>Bacillati</taxon>
        <taxon>Bacillota</taxon>
        <taxon>Bacilli</taxon>
        <taxon>Lactobacillales</taxon>
        <taxon>Streptococcaceae</taxon>
        <taxon>Streptococcus</taxon>
        <taxon>Streptococcus anginosus group</taxon>
    </lineage>
</organism>
<reference evidence="2 3" key="1">
    <citation type="submission" date="2022-10" db="EMBL/GenBank/DDBJ databases">
        <title>Comparative genomic study of S. anginosus.</title>
        <authorList>
            <person name="Prasad A."/>
            <person name="Ene A."/>
            <person name="Jablonska S."/>
            <person name="Du J."/>
            <person name="Wolfe A.J."/>
            <person name="Putonti C."/>
        </authorList>
    </citation>
    <scope>NUCLEOTIDE SEQUENCE [LARGE SCALE GENOMIC DNA]</scope>
    <source>
        <strain evidence="2 3">UMB9231</strain>
    </source>
</reference>
<feature type="non-terminal residue" evidence="2">
    <location>
        <position position="1"/>
    </location>
</feature>